<feature type="compositionally biased region" description="Basic and acidic residues" evidence="1">
    <location>
        <begin position="323"/>
        <end position="335"/>
    </location>
</feature>
<dbReference type="AlphaFoldDB" id="A0A2N9IBJ8"/>
<gene>
    <name evidence="2" type="ORF">FSB_LOCUS49322</name>
</gene>
<evidence type="ECO:0000313" key="2">
    <source>
        <dbReference type="EMBL" id="SPD21440.1"/>
    </source>
</evidence>
<sequence length="587" mass="65736">MASERGSWSSVCSEDLPEGLSDRDEGSHSSEETTSVSGSSKAVGPEDSWTARSYLSKVVDSNGLDRYRRKYQIPEDVVLRIPESDEVACSSRYGDVAFYEADFNAGVRFPLQPLMRELLDRLNLAPGQLAPNAWRTVVGSMVMWKVLSEGKDDLTIDELLFCYKPCQIPASPGFWSLNMRQRGLKLIVGTPSSNREWKDNYVFVCGDNWEGLQCEKDDNFVPVRREWGVPSSSALRRPTLSSDGHNRVLRALHHNQHHYKHFVRPELLARYSFGPEPSEDVLSLQEINKKRMATAKLNREKLKKMMASQQDEAPLVIGKKRKADSSSKRATDEKSLPPPPPVQKPPVPELAPTSSVELVEIPAEPTPSRSVEKAPTLPRDASLACRRAKSVVTKDDVGEYDKVNTDVVKVAGVHSLMKGLTELTVIANRCIQWEEALLKQKVQLSEATQANQRLTELVNELTLDIDRVVGEMSTLKADMVRKDEDLKKALDGARRSVEQAKKLTSQLEEARVSAVEEFKSSEAYDDVNTKYFLSGFNLLKKQAKEKFPELNFDVFQPFDDDESTMPADEGNVEILASDPQMDDDATS</sequence>
<protein>
    <submittedName>
        <fullName evidence="2">Uncharacterized protein</fullName>
    </submittedName>
</protein>
<feature type="region of interest" description="Disordered" evidence="1">
    <location>
        <begin position="1"/>
        <end position="46"/>
    </location>
</feature>
<feature type="compositionally biased region" description="Polar residues" evidence="1">
    <location>
        <begin position="1"/>
        <end position="12"/>
    </location>
</feature>
<feature type="region of interest" description="Disordered" evidence="1">
    <location>
        <begin position="303"/>
        <end position="353"/>
    </location>
</feature>
<organism evidence="2">
    <name type="scientific">Fagus sylvatica</name>
    <name type="common">Beechnut</name>
    <dbReference type="NCBI Taxonomy" id="28930"/>
    <lineage>
        <taxon>Eukaryota</taxon>
        <taxon>Viridiplantae</taxon>
        <taxon>Streptophyta</taxon>
        <taxon>Embryophyta</taxon>
        <taxon>Tracheophyta</taxon>
        <taxon>Spermatophyta</taxon>
        <taxon>Magnoliopsida</taxon>
        <taxon>eudicotyledons</taxon>
        <taxon>Gunneridae</taxon>
        <taxon>Pentapetalae</taxon>
        <taxon>rosids</taxon>
        <taxon>fabids</taxon>
        <taxon>Fagales</taxon>
        <taxon>Fagaceae</taxon>
        <taxon>Fagus</taxon>
    </lineage>
</organism>
<proteinExistence type="predicted"/>
<name>A0A2N9IBJ8_FAGSY</name>
<feature type="compositionally biased region" description="Pro residues" evidence="1">
    <location>
        <begin position="336"/>
        <end position="349"/>
    </location>
</feature>
<evidence type="ECO:0000256" key="1">
    <source>
        <dbReference type="SAM" id="MobiDB-lite"/>
    </source>
</evidence>
<feature type="compositionally biased region" description="Basic and acidic residues" evidence="1">
    <location>
        <begin position="20"/>
        <end position="31"/>
    </location>
</feature>
<dbReference type="EMBL" id="OIVN01005223">
    <property type="protein sequence ID" value="SPD21440.1"/>
    <property type="molecule type" value="Genomic_DNA"/>
</dbReference>
<accession>A0A2N9IBJ8</accession>
<reference evidence="2" key="1">
    <citation type="submission" date="2018-02" db="EMBL/GenBank/DDBJ databases">
        <authorList>
            <person name="Cohen D.B."/>
            <person name="Kent A.D."/>
        </authorList>
    </citation>
    <scope>NUCLEOTIDE SEQUENCE</scope>
</reference>